<dbReference type="RefSeq" id="XP_040767437.1">
    <property type="nucleotide sequence ID" value="XM_040910580.1"/>
</dbReference>
<organism evidence="1 2">
    <name type="scientific">Laetiporus sulphureus 93-53</name>
    <dbReference type="NCBI Taxonomy" id="1314785"/>
    <lineage>
        <taxon>Eukaryota</taxon>
        <taxon>Fungi</taxon>
        <taxon>Dikarya</taxon>
        <taxon>Basidiomycota</taxon>
        <taxon>Agaricomycotina</taxon>
        <taxon>Agaricomycetes</taxon>
        <taxon>Polyporales</taxon>
        <taxon>Laetiporus</taxon>
    </lineage>
</organism>
<evidence type="ECO:0000313" key="1">
    <source>
        <dbReference type="EMBL" id="KZT09697.1"/>
    </source>
</evidence>
<gene>
    <name evidence="1" type="ORF">LAESUDRAFT_735345</name>
</gene>
<proteinExistence type="predicted"/>
<accession>A0A165G1B9</accession>
<sequence>MTKSYKDASKIVDEMETADVPSLEQIVAYSDLQYAKAKAIWMRRYVEAIRVEKTGREIHHKRFFLKGDHKIRLKFLEKKMVKSIDVMDALETRAFDLQFAKNPAYNWIKPFQAPRTSNHKEEVDKSKGVSLSDVLTLSEDSNATPVVQAPAEESEDDDPIELVLRAEKREYLGTYRLLRESREAWVERISPEDRNNADVLRALSIKRDAILQFARRVVLHDPALLLKAEGKVSFNDLFLDPSFTLDDFEKFERGQQQAVGRGMIWWKDAVLDALAIWPKAGKAGTAANLGRLGESCQCRCVSWLAGAASYCDPEDRFKIVGGWVFKDRHQKTMSKEGWYTFMSFGTIGMVPPPSWCAEYDAELFRLVLSFCGVVLGDIVGAVRNIGPMPTNRKASRRGHIKWFEVSRRVYTFGAVRNEPHALTDAFFREIRARPDKFVVITRSETDPGQQIEQFGGGNDETFYQYRTRTFEAPSTLGTPTARTRTVWNIMRSGKDVFYGTGEPIRVPGAPAESLPSIKGYLTEIAAERNGGWLFWLKKDRFHVKYFVIMANDPATEATELMRDLSWAALCAAGYAKGAFTMRTYTEAVDAMMRKRWPELMGWMPPAVGRWTVPSIMEQAKKDGVDAFMDMADQLNLDVLVSHYD</sequence>
<protein>
    <submittedName>
        <fullName evidence="1">Uncharacterized protein</fullName>
    </submittedName>
</protein>
<dbReference type="GeneID" id="63827609"/>
<dbReference type="EMBL" id="KV427611">
    <property type="protein sequence ID" value="KZT09697.1"/>
    <property type="molecule type" value="Genomic_DNA"/>
</dbReference>
<reference evidence="1 2" key="1">
    <citation type="journal article" date="2016" name="Mol. Biol. Evol.">
        <title>Comparative Genomics of Early-Diverging Mushroom-Forming Fungi Provides Insights into the Origins of Lignocellulose Decay Capabilities.</title>
        <authorList>
            <person name="Nagy L.G."/>
            <person name="Riley R."/>
            <person name="Tritt A."/>
            <person name="Adam C."/>
            <person name="Daum C."/>
            <person name="Floudas D."/>
            <person name="Sun H."/>
            <person name="Yadav J.S."/>
            <person name="Pangilinan J."/>
            <person name="Larsson K.H."/>
            <person name="Matsuura K."/>
            <person name="Barry K."/>
            <person name="Labutti K."/>
            <person name="Kuo R."/>
            <person name="Ohm R.A."/>
            <person name="Bhattacharya S.S."/>
            <person name="Shirouzu T."/>
            <person name="Yoshinaga Y."/>
            <person name="Martin F.M."/>
            <person name="Grigoriev I.V."/>
            <person name="Hibbett D.S."/>
        </authorList>
    </citation>
    <scope>NUCLEOTIDE SEQUENCE [LARGE SCALE GENOMIC DNA]</scope>
    <source>
        <strain evidence="1 2">93-53</strain>
    </source>
</reference>
<dbReference type="AlphaFoldDB" id="A0A165G1B9"/>
<dbReference type="OrthoDB" id="2756263at2759"/>
<keyword evidence="2" id="KW-1185">Reference proteome</keyword>
<dbReference type="InParanoid" id="A0A165G1B9"/>
<dbReference type="Proteomes" id="UP000076871">
    <property type="component" value="Unassembled WGS sequence"/>
</dbReference>
<name>A0A165G1B9_9APHY</name>
<evidence type="ECO:0000313" key="2">
    <source>
        <dbReference type="Proteomes" id="UP000076871"/>
    </source>
</evidence>